<name>A0AAV4X7B3_9ARAC</name>
<evidence type="ECO:0000313" key="1">
    <source>
        <dbReference type="EMBL" id="GIY91176.1"/>
    </source>
</evidence>
<organism evidence="1 2">
    <name type="scientific">Caerostris darwini</name>
    <dbReference type="NCBI Taxonomy" id="1538125"/>
    <lineage>
        <taxon>Eukaryota</taxon>
        <taxon>Metazoa</taxon>
        <taxon>Ecdysozoa</taxon>
        <taxon>Arthropoda</taxon>
        <taxon>Chelicerata</taxon>
        <taxon>Arachnida</taxon>
        <taxon>Araneae</taxon>
        <taxon>Araneomorphae</taxon>
        <taxon>Entelegynae</taxon>
        <taxon>Araneoidea</taxon>
        <taxon>Araneidae</taxon>
        <taxon>Caerostris</taxon>
    </lineage>
</organism>
<accession>A0AAV4X7B3</accession>
<sequence>MSTSPLQTHLKNKRGPLQLTLSHVLKPIPATEDPNFLNKSNFVRKEFAALFEPSGGILSVYDTLLNCKNQAEKLQVFSTLFDQTSRLTNFYKSIKDHKQLSPLHSAFLTHFYHSTESTLIFLALHFQDRN</sequence>
<dbReference type="Proteomes" id="UP001054837">
    <property type="component" value="Unassembled WGS sequence"/>
</dbReference>
<evidence type="ECO:0000313" key="2">
    <source>
        <dbReference type="Proteomes" id="UP001054837"/>
    </source>
</evidence>
<keyword evidence="2" id="KW-1185">Reference proteome</keyword>
<protein>
    <submittedName>
        <fullName evidence="1">Uncharacterized protein</fullName>
    </submittedName>
</protein>
<comment type="caution">
    <text evidence="1">The sequence shown here is derived from an EMBL/GenBank/DDBJ whole genome shotgun (WGS) entry which is preliminary data.</text>
</comment>
<proteinExistence type="predicted"/>
<reference evidence="1 2" key="1">
    <citation type="submission" date="2021-06" db="EMBL/GenBank/DDBJ databases">
        <title>Caerostris darwini draft genome.</title>
        <authorList>
            <person name="Kono N."/>
            <person name="Arakawa K."/>
        </authorList>
    </citation>
    <scope>NUCLEOTIDE SEQUENCE [LARGE SCALE GENOMIC DNA]</scope>
</reference>
<dbReference type="AlphaFoldDB" id="A0AAV4X7B3"/>
<dbReference type="EMBL" id="BPLQ01015729">
    <property type="protein sequence ID" value="GIY91176.1"/>
    <property type="molecule type" value="Genomic_DNA"/>
</dbReference>
<gene>
    <name evidence="1" type="ORF">CDAR_444251</name>
</gene>